<keyword evidence="13" id="KW-0254">Endocytosis</keyword>
<dbReference type="GO" id="GO:0031901">
    <property type="term" value="C:early endosome membrane"/>
    <property type="evidence" value="ECO:0007669"/>
    <property type="project" value="UniProtKB-SubCell"/>
</dbReference>
<keyword evidence="12" id="KW-0245">EGF-like domain</keyword>
<evidence type="ECO:0000256" key="23">
    <source>
        <dbReference type="ARBA" id="ARBA00023329"/>
    </source>
</evidence>
<dbReference type="InterPro" id="IPR002172">
    <property type="entry name" value="LDrepeatLR_classA_rpt"/>
</dbReference>
<evidence type="ECO:0000256" key="26">
    <source>
        <dbReference type="PROSITE-ProRule" id="PRU00124"/>
    </source>
</evidence>
<evidence type="ECO:0000313" key="30">
    <source>
        <dbReference type="EMBL" id="AAC63362.1"/>
    </source>
</evidence>
<evidence type="ECO:0000256" key="25">
    <source>
        <dbReference type="ARBA" id="ARBA00032450"/>
    </source>
</evidence>
<evidence type="ECO:0000256" key="12">
    <source>
        <dbReference type="ARBA" id="ARBA00022536"/>
    </source>
</evidence>
<comment type="caution">
    <text evidence="26">Lacks conserved residue(s) required for the propagation of feature annotation.</text>
</comment>
<evidence type="ECO:0000256" key="22">
    <source>
        <dbReference type="ARBA" id="ARBA00023180"/>
    </source>
</evidence>
<dbReference type="InterPro" id="IPR013783">
    <property type="entry name" value="Ig-like_fold"/>
</dbReference>
<keyword evidence="15" id="KW-0677">Repeat</keyword>
<keyword evidence="10" id="KW-0813">Transport</keyword>
<feature type="disulfide bond" evidence="26">
    <location>
        <begin position="1213"/>
        <end position="1228"/>
    </location>
</feature>
<dbReference type="InterPro" id="IPR036055">
    <property type="entry name" value="LDL_receptor-like_sf"/>
</dbReference>
<keyword evidence="19 28" id="KW-0472">Membrane</keyword>
<proteinExistence type="evidence at transcript level"/>
<dbReference type="PROSITE" id="PS50068">
    <property type="entry name" value="LDLRA_2"/>
    <property type="match status" value="7"/>
</dbReference>
<evidence type="ECO:0000256" key="8">
    <source>
        <dbReference type="ARBA" id="ARBA00007041"/>
    </source>
</evidence>
<dbReference type="InterPro" id="IPR003961">
    <property type="entry name" value="FN3_dom"/>
</dbReference>
<evidence type="ECO:0000256" key="27">
    <source>
        <dbReference type="PROSITE-ProRule" id="PRU00461"/>
    </source>
</evidence>
<dbReference type="InterPro" id="IPR006581">
    <property type="entry name" value="VPS10"/>
</dbReference>
<dbReference type="InterPro" id="IPR011042">
    <property type="entry name" value="6-blade_b-propeller_TolB-like"/>
</dbReference>
<keyword evidence="11" id="KW-1003">Cell membrane</keyword>
<keyword evidence="22" id="KW-0325">Glycoprotein</keyword>
<dbReference type="CDD" id="cd00112">
    <property type="entry name" value="LDLa"/>
    <property type="match status" value="7"/>
</dbReference>
<dbReference type="CDD" id="cd00063">
    <property type="entry name" value="FN3"/>
    <property type="match status" value="1"/>
</dbReference>
<feature type="transmembrane region" description="Helical" evidence="28">
    <location>
        <begin position="1584"/>
        <end position="1607"/>
    </location>
</feature>
<evidence type="ECO:0000256" key="19">
    <source>
        <dbReference type="ARBA" id="ARBA00023136"/>
    </source>
</evidence>
<dbReference type="EMBL" id="AF092920">
    <property type="protein sequence ID" value="AAC63362.1"/>
    <property type="molecule type" value="mRNA"/>
</dbReference>
<sequence length="1661" mass="188814">MKMAYVRIHKVSHNNSLFFLLFIAVFQFVTVNVSNASSLSVNPSFLPRTRDGNREKFHIKINVNEEFNSTPKNHIANSFRRYIRSAASELPQSTPFSFNDSHYIAKVHWSGSNSSTILILMTDPDFMLSSLRPSYFYISRDYGKTFKNYTDDLILPNRTHAVVTDFFSSSADNNKYILVAKFHQYIFQSDDEWNSFQRVAVPFKPIEIKYHPRNAYYVMAYEKDEGNKMLYVSTRNGKSWQYKASRVVNYFWGYAPPYDFGIDLYFQREKYYDYGGMVHKASPWGFFSSSVIAYDVVDFKLVEEYMFIVKNGTDPTYKTLQVSVNRGEFQNTTFPIQNALSYIIADATEDEVMVAVAHEKVANLYISGRDGTKFSLSMTNILYYNENDGRKRFFEHDFVELYKVEGISGIYIATQLSSEEVGRRNLQSYITFDKGGEWSLIRAPVDSENCSIESRCSLHISLEFGYHNPYTRFTPAFSKKSAPGFIIATGSVGSSLTSSPSVYFSSNAGISWKKIFDGNYYYAFVDHGGVIVGVEKYGMTSYLRYSYDEGNTWYSYNFYKTPLRIYGLLTEPGEKTTVFTLFGSLPEAHSWIVIQVDMKLVLGNQCQEKDYKTWEVTDLRNSTQHCLLGKKQIYKRRDPTSLCYNGYDYDRPISSFPCLCTREDYDCDFGFKLSWKGWSSISCAPDTDNIFSANQTIPAWCKPGKFYNHSTGYRKVPGDECNGGIEDQLNPILRACPIKKSSEYLFYSTRRNIYRYDFVTKEVIEFDLNDMKNVVSLEVDYNSNVLFYADIMLDKIVVMNMNTGNISVLLQMNNSVVHIEALSYDWMNGNLYYCDAGLAEIGTISLQKKYRKVLVKNDTLDKPRALVLHPQKGIMFWTDWGLNPKVGSANMDGSKPYSVISSNIRYPNGLAIDYVENRLYWTDAGTYKIESSDLNGQNRKVVTSSTTHPYSLTILKNDIYWDDWVTHSISKVDKKSSSIETVIPYIYNGMDVKAYWPEKQTTGYNPCSSSRCSFWCLPIADYPGYRCTCPDNLVDNGNGNCTCPGSEVYQDGECKPKLDCMDNQFKCTNGDCIPLTWKCDMDTDCNDSSDEDKNICNKVKCNANQFTCANNRCLPSLSWHCDGENDCGDGSDEKHCSNCTESTHFLCPNNRCISKSWLCDGDNDCSDGFDEAPAICGAKTTQMPYTEPTQPQFCSQNQFKCKNNNCIASFFKCNGLDDCGDNSDESSCQSTFTPPVTSLKCGFGEAYCADRKECYQKISKCDGMLDCRDGSDEYNCKTMPTTPIVSCTGFRCKTGECISLKKVCDTRKDCPLGEDESICKGMLNDVCYPAPFGFNCTIPDGRCYSHSKMCDKNFDCTDLSDEDPKVCEVTKRVSNLAFTVNQTSVLLSWEHPPVKLKDVEGYVVSYIDEKNKVTEIPIGLQKSYTVTNLKPCRQYVFAVAIAHNNVEKIKWLYTSTDPLRTGGVRKPEGAYNIDVYPSFVSWTEDVGNCFLQYEIIYKMLKCNQIVDEIMLDGDTRIKNMDALLLSYGGKLRNTYSCVILIAYESSEGNPFNRTSTPFQYTPVGTLEAAPVKQQENHSSFKSKAIIWGIPVALVLIALFVGLFVMIYKYRRLQHSFLAFAARGSYAHQDDFDDDNMVVGFHSGEDAPMINRFSDDEPLVVA</sequence>
<keyword evidence="20 26" id="KW-1015">Disulfide bond</keyword>
<evidence type="ECO:0000256" key="2">
    <source>
        <dbReference type="ARBA" id="ARBA00004158"/>
    </source>
</evidence>
<accession>O77244</accession>
<dbReference type="Pfam" id="PF00041">
    <property type="entry name" value="fn3"/>
    <property type="match status" value="1"/>
</dbReference>
<dbReference type="SUPFAM" id="SSF49265">
    <property type="entry name" value="Fibronectin type III"/>
    <property type="match status" value="1"/>
</dbReference>
<keyword evidence="17" id="KW-0256">Endoplasmic reticulum</keyword>
<dbReference type="InterPro" id="IPR023415">
    <property type="entry name" value="LDLR_class-A_CS"/>
</dbReference>
<dbReference type="Pfam" id="PF00058">
    <property type="entry name" value="Ldl_recept_b"/>
    <property type="match status" value="2"/>
</dbReference>
<dbReference type="SMART" id="SM00192">
    <property type="entry name" value="LDLa"/>
    <property type="match status" value="7"/>
</dbReference>
<organism evidence="30">
    <name type="scientific">Hydra viridissima</name>
    <name type="common">Green hydra</name>
    <name type="synonym">Chlorohydra viridissima</name>
    <dbReference type="NCBI Taxonomy" id="6082"/>
    <lineage>
        <taxon>Eukaryota</taxon>
        <taxon>Metazoa</taxon>
        <taxon>Cnidaria</taxon>
        <taxon>Hydrozoa</taxon>
        <taxon>Hydroidolina</taxon>
        <taxon>Anthoathecata</taxon>
        <taxon>Aplanulata</taxon>
        <taxon>Hydridae</taxon>
        <taxon>Hydra</taxon>
    </lineage>
</organism>
<dbReference type="Pfam" id="PF15901">
    <property type="entry name" value="Sortilin_C"/>
    <property type="match status" value="1"/>
</dbReference>
<dbReference type="SUPFAM" id="SSF63825">
    <property type="entry name" value="YWTD domain"/>
    <property type="match status" value="1"/>
</dbReference>
<evidence type="ECO:0000256" key="14">
    <source>
        <dbReference type="ARBA" id="ARBA00022729"/>
    </source>
</evidence>
<evidence type="ECO:0000256" key="4">
    <source>
        <dbReference type="ARBA" id="ARBA00004251"/>
    </source>
</evidence>
<evidence type="ECO:0000256" key="10">
    <source>
        <dbReference type="ARBA" id="ARBA00022448"/>
    </source>
</evidence>
<evidence type="ECO:0000256" key="15">
    <source>
        <dbReference type="ARBA" id="ARBA00022737"/>
    </source>
</evidence>
<feature type="disulfide bond" evidence="26">
    <location>
        <begin position="1201"/>
        <end position="1219"/>
    </location>
</feature>
<dbReference type="Gene3D" id="4.10.400.10">
    <property type="entry name" value="Low-density Lipoprotein Receptor"/>
    <property type="match status" value="7"/>
</dbReference>
<dbReference type="InterPro" id="IPR036116">
    <property type="entry name" value="FN3_sf"/>
</dbReference>
<feature type="repeat" description="LDL-receptor class B" evidence="27">
    <location>
        <begin position="873"/>
        <end position="916"/>
    </location>
</feature>
<evidence type="ECO:0000256" key="5">
    <source>
        <dbReference type="ARBA" id="ARBA00004393"/>
    </source>
</evidence>
<dbReference type="PANTHER" id="PTHR12106">
    <property type="entry name" value="SORTILIN RELATED"/>
    <property type="match status" value="1"/>
</dbReference>
<evidence type="ECO:0000256" key="13">
    <source>
        <dbReference type="ARBA" id="ARBA00022583"/>
    </source>
</evidence>
<evidence type="ECO:0000256" key="28">
    <source>
        <dbReference type="SAM" id="Phobius"/>
    </source>
</evidence>
<dbReference type="PROSITE" id="PS50853">
    <property type="entry name" value="FN3"/>
    <property type="match status" value="1"/>
</dbReference>
<evidence type="ECO:0000256" key="20">
    <source>
        <dbReference type="ARBA" id="ARBA00023157"/>
    </source>
</evidence>
<dbReference type="Gene3D" id="3.30.60.270">
    <property type="match status" value="1"/>
</dbReference>
<feature type="disulfide bond" evidence="26">
    <location>
        <begin position="1101"/>
        <end position="1113"/>
    </location>
</feature>
<dbReference type="Gene3D" id="2.60.40.10">
    <property type="entry name" value="Immunoglobulins"/>
    <property type="match status" value="1"/>
</dbReference>
<dbReference type="SMART" id="SM00060">
    <property type="entry name" value="FN3"/>
    <property type="match status" value="1"/>
</dbReference>
<evidence type="ECO:0000256" key="11">
    <source>
        <dbReference type="ARBA" id="ARBA00022475"/>
    </source>
</evidence>
<feature type="disulfide bond" evidence="26">
    <location>
        <begin position="1261"/>
        <end position="1276"/>
    </location>
</feature>
<feature type="disulfide bond" evidence="26">
    <location>
        <begin position="1067"/>
        <end position="1085"/>
    </location>
</feature>
<dbReference type="SMART" id="SM00602">
    <property type="entry name" value="VPS10"/>
    <property type="match status" value="1"/>
</dbReference>
<dbReference type="PROSITE" id="PS51120">
    <property type="entry name" value="LDLRB"/>
    <property type="match status" value="2"/>
</dbReference>
<dbReference type="SUPFAM" id="SSF57424">
    <property type="entry name" value="LDL receptor-like module"/>
    <property type="match status" value="7"/>
</dbReference>
<dbReference type="Pfam" id="PF15902">
    <property type="entry name" value="Sortilin-Vps10"/>
    <property type="match status" value="1"/>
</dbReference>
<evidence type="ECO:0000256" key="6">
    <source>
        <dbReference type="ARBA" id="ARBA00004480"/>
    </source>
</evidence>
<evidence type="ECO:0000259" key="29">
    <source>
        <dbReference type="PROSITE" id="PS50853"/>
    </source>
</evidence>
<dbReference type="PROSITE" id="PS01209">
    <property type="entry name" value="LDLRA_1"/>
    <property type="match status" value="2"/>
</dbReference>
<feature type="disulfide bond" evidence="26">
    <location>
        <begin position="1060"/>
        <end position="1072"/>
    </location>
</feature>
<feature type="disulfide bond" evidence="26">
    <location>
        <begin position="1304"/>
        <end position="1319"/>
    </location>
</feature>
<evidence type="ECO:0000256" key="3">
    <source>
        <dbReference type="ARBA" id="ARBA00004212"/>
    </source>
</evidence>
<gene>
    <name evidence="30" type="primary">HAB</name>
</gene>
<keyword evidence="14" id="KW-0732">Signal</keyword>
<dbReference type="InterPro" id="IPR031778">
    <property type="entry name" value="Sortilin_N"/>
</dbReference>
<dbReference type="GO" id="GO:0005789">
    <property type="term" value="C:endoplasmic reticulum membrane"/>
    <property type="evidence" value="ECO:0007669"/>
    <property type="project" value="UniProtKB-SubCell"/>
</dbReference>
<dbReference type="InterPro" id="IPR031777">
    <property type="entry name" value="Sortilin_C"/>
</dbReference>
<evidence type="ECO:0000256" key="9">
    <source>
        <dbReference type="ARBA" id="ARBA00013467"/>
    </source>
</evidence>
<evidence type="ECO:0000256" key="7">
    <source>
        <dbReference type="ARBA" id="ARBA00004545"/>
    </source>
</evidence>
<dbReference type="SUPFAM" id="SSF110296">
    <property type="entry name" value="Oligoxyloglucan reducing end-specific cellobiohydrolase"/>
    <property type="match status" value="1"/>
</dbReference>
<dbReference type="SMART" id="SM00135">
    <property type="entry name" value="LY"/>
    <property type="match status" value="5"/>
</dbReference>
<feature type="domain" description="Fibronectin type-III" evidence="29">
    <location>
        <begin position="1369"/>
        <end position="1464"/>
    </location>
</feature>
<dbReference type="PIR" id="T31330">
    <property type="entry name" value="T31330"/>
</dbReference>
<keyword evidence="28" id="KW-0812">Transmembrane</keyword>
<dbReference type="GO" id="GO:0055038">
    <property type="term" value="C:recycling endosome membrane"/>
    <property type="evidence" value="ECO:0007669"/>
    <property type="project" value="UniProtKB-SubCell"/>
</dbReference>
<dbReference type="PRINTS" id="PR00261">
    <property type="entry name" value="LDLRECEPTOR"/>
</dbReference>
<feature type="disulfide bond" evidence="26">
    <location>
        <begin position="1194"/>
        <end position="1206"/>
    </location>
</feature>
<feature type="repeat" description="LDL-receptor class B" evidence="27">
    <location>
        <begin position="917"/>
        <end position="958"/>
    </location>
</feature>
<evidence type="ECO:0000256" key="18">
    <source>
        <dbReference type="ARBA" id="ARBA00023034"/>
    </source>
</evidence>
<dbReference type="GO" id="GO:0032585">
    <property type="term" value="C:multivesicular body membrane"/>
    <property type="evidence" value="ECO:0007669"/>
    <property type="project" value="UniProtKB-SubCell"/>
</dbReference>
<dbReference type="GO" id="GO:0006897">
    <property type="term" value="P:endocytosis"/>
    <property type="evidence" value="ECO:0007669"/>
    <property type="project" value="UniProtKB-KW"/>
</dbReference>
<dbReference type="FunFam" id="4.10.400.10:FF:000005">
    <property type="entry name" value="low-density lipoprotein receptor-related protein 1B"/>
    <property type="match status" value="1"/>
</dbReference>
<evidence type="ECO:0000256" key="21">
    <source>
        <dbReference type="ARBA" id="ARBA00023170"/>
    </source>
</evidence>
<dbReference type="Gene3D" id="2.120.10.30">
    <property type="entry name" value="TolB, C-terminal domain"/>
    <property type="match status" value="1"/>
</dbReference>
<comment type="similarity">
    <text evidence="8">Belongs to the VPS10-related sortilin family. SORL1 subfamily.</text>
</comment>
<dbReference type="InterPro" id="IPR015943">
    <property type="entry name" value="WD40/YVTN_repeat-like_dom_sf"/>
</dbReference>
<evidence type="ECO:0000256" key="16">
    <source>
        <dbReference type="ARBA" id="ARBA00022753"/>
    </source>
</evidence>
<keyword evidence="16" id="KW-0967">Endosome</keyword>
<dbReference type="Gene3D" id="2.10.70.80">
    <property type="match status" value="1"/>
</dbReference>
<dbReference type="FunFam" id="3.30.60.270:FF:000002">
    <property type="entry name" value="Sortilin-related receptor isoform A"/>
    <property type="match status" value="1"/>
</dbReference>
<dbReference type="GO" id="GO:0006892">
    <property type="term" value="P:post-Golgi vesicle-mediated transport"/>
    <property type="evidence" value="ECO:0007669"/>
    <property type="project" value="TreeGrafter"/>
</dbReference>
<name>O77244_HYDVD</name>
<evidence type="ECO:0000256" key="24">
    <source>
        <dbReference type="ARBA" id="ARBA00029896"/>
    </source>
</evidence>
<dbReference type="InterPro" id="IPR050310">
    <property type="entry name" value="VPS10-sortilin"/>
</dbReference>
<comment type="subcellular location">
    <subcellularLocation>
        <location evidence="4">Cell membrane</location>
        <topology evidence="4">Single-pass type I membrane protein</topology>
    </subcellularLocation>
    <subcellularLocation>
        <location evidence="3">Cytoplasmic vesicle</location>
        <location evidence="3">Secretory vesicle membrane</location>
        <topology evidence="3">Single-pass type I membrane protein</topology>
    </subcellularLocation>
    <subcellularLocation>
        <location evidence="2">Early endosome membrane</location>
        <topology evidence="2">Single-pass type I membrane protein</topology>
    </subcellularLocation>
    <subcellularLocation>
        <location evidence="1">Endoplasmic reticulum membrane</location>
        <topology evidence="1">Single-pass type I membrane protein</topology>
    </subcellularLocation>
    <subcellularLocation>
        <location evidence="7">Endosome</location>
        <location evidence="7">Multivesicular body membrane</location>
        <topology evidence="7">Single-pass type I membrane protein</topology>
    </subcellularLocation>
    <subcellularLocation>
        <location evidence="5">Golgi apparatus</location>
        <location evidence="5">trans-Golgi network membrane</location>
        <topology evidence="5">Single-pass type I membrane protein</topology>
    </subcellularLocation>
    <subcellularLocation>
        <location evidence="6">Recycling endosome membrane</location>
        <topology evidence="6">Single-pass type I membrane protein</topology>
    </subcellularLocation>
</comment>
<dbReference type="GO" id="GO:0030658">
    <property type="term" value="C:transport vesicle membrane"/>
    <property type="evidence" value="ECO:0007669"/>
    <property type="project" value="UniProtKB-SubCell"/>
</dbReference>
<dbReference type="GO" id="GO:0005886">
    <property type="term" value="C:plasma membrane"/>
    <property type="evidence" value="ECO:0007669"/>
    <property type="project" value="UniProtKB-SubCell"/>
</dbReference>
<dbReference type="Gene3D" id="2.130.10.10">
    <property type="entry name" value="YVTN repeat-like/Quinoprotein amine dehydrogenase"/>
    <property type="match status" value="1"/>
</dbReference>
<dbReference type="Pfam" id="PF00057">
    <property type="entry name" value="Ldl_recept_a"/>
    <property type="match status" value="6"/>
</dbReference>
<evidence type="ECO:0000256" key="17">
    <source>
        <dbReference type="ARBA" id="ARBA00022824"/>
    </source>
</evidence>
<dbReference type="PANTHER" id="PTHR12106:SF47">
    <property type="entry name" value="VPS10 DOMAIN-CONTAINING RECEPTOR SORCS3-LIKE"/>
    <property type="match status" value="1"/>
</dbReference>
<dbReference type="InterPro" id="IPR000033">
    <property type="entry name" value="LDLR_classB_rpt"/>
</dbReference>
<keyword evidence="18" id="KW-0333">Golgi apparatus</keyword>
<keyword evidence="23" id="KW-0968">Cytoplasmic vesicle</keyword>
<reference evidence="30" key="1">
    <citation type="submission" date="1998-09" db="EMBL/GenBank/DDBJ databases">
        <title>The neuropeptide head-activator binds to a new member of the low density lipoprotein receptor family.</title>
        <authorList>
            <person name="Hampe W."/>
            <person name="Franke I."/>
            <person name="Urny J."/>
            <person name="Petersen C.M."/>
            <person name="Schaller H.C."/>
        </authorList>
    </citation>
    <scope>NUCLEOTIDE SEQUENCE</scope>
    <source>
        <strain evidence="30">Multiheaded mutant</strain>
    </source>
</reference>
<keyword evidence="21" id="KW-0675">Receptor</keyword>
<feature type="disulfide bond" evidence="26">
    <location>
        <begin position="1121"/>
        <end position="1136"/>
    </location>
</feature>
<feature type="disulfide bond" evidence="26">
    <location>
        <begin position="1292"/>
        <end position="1310"/>
    </location>
</feature>
<dbReference type="GO" id="GO:0005794">
    <property type="term" value="C:Golgi apparatus"/>
    <property type="evidence" value="ECO:0007669"/>
    <property type="project" value="UniProtKB-SubCell"/>
</dbReference>
<dbReference type="FunFam" id="2.120.10.30:FF:000241">
    <property type="entry name" value="Low-density lipoprotein receptor-related protein 6"/>
    <property type="match status" value="1"/>
</dbReference>
<keyword evidence="28" id="KW-1133">Transmembrane helix</keyword>
<evidence type="ECO:0000256" key="1">
    <source>
        <dbReference type="ARBA" id="ARBA00004115"/>
    </source>
</evidence>
<feature type="disulfide bond" evidence="26">
    <location>
        <begin position="1147"/>
        <end position="1165"/>
    </location>
</feature>
<protein>
    <recommendedName>
        <fullName evidence="9">Sortilin-related receptor</fullName>
    </recommendedName>
    <alternativeName>
        <fullName evidence="24">Low-density lipoprotein receptor relative with 11 ligand-binding repeats</fullName>
    </alternativeName>
    <alternativeName>
        <fullName evidence="25">Sorting protein-related receptor containing LDLR class A repeats</fullName>
    </alternativeName>
</protein>